<feature type="transmembrane region" description="Helical" evidence="1">
    <location>
        <begin position="128"/>
        <end position="147"/>
    </location>
</feature>
<proteinExistence type="predicted"/>
<protein>
    <recommendedName>
        <fullName evidence="4">Reverse transcriptase domain-containing protein</fullName>
    </recommendedName>
</protein>
<keyword evidence="1" id="KW-1133">Transmembrane helix</keyword>
<comment type="caution">
    <text evidence="2">The sequence shown here is derived from an EMBL/GenBank/DDBJ whole genome shotgun (WGS) entry which is preliminary data.</text>
</comment>
<accession>A0AAV1JYN1</accession>
<gene>
    <name evidence="2" type="ORF">LNINA_LOCUS12685</name>
</gene>
<feature type="transmembrane region" description="Helical" evidence="1">
    <location>
        <begin position="86"/>
        <end position="108"/>
    </location>
</feature>
<evidence type="ECO:0000313" key="3">
    <source>
        <dbReference type="Proteomes" id="UP001497472"/>
    </source>
</evidence>
<keyword evidence="1" id="KW-0812">Transmembrane</keyword>
<dbReference type="EMBL" id="CAVLEF010000225">
    <property type="protein sequence ID" value="CAK1553717.1"/>
    <property type="molecule type" value="Genomic_DNA"/>
</dbReference>
<evidence type="ECO:0000256" key="1">
    <source>
        <dbReference type="SAM" id="Phobius"/>
    </source>
</evidence>
<sequence>MMLYTLKPFSINVVTDKNLKTDFLCYADDTLVTARARSFPEESVLATAGVADAVDRISRLGLEVALNKSEAICFHGPRKAPPVGSVIIVGGVSIALQSTSILALFLIVDRILMLILGVYLQNYCGHLVLGYFPIKMVLIICVGNCIWKSSPLWVPNLGRLFVKSRYYSLAEAAENFSYQDYSFIPDSFF</sequence>
<dbReference type="Proteomes" id="UP001497472">
    <property type="component" value="Unassembled WGS sequence"/>
</dbReference>
<evidence type="ECO:0000313" key="2">
    <source>
        <dbReference type="EMBL" id="CAK1553717.1"/>
    </source>
</evidence>
<keyword evidence="1" id="KW-0472">Membrane</keyword>
<reference evidence="2 3" key="1">
    <citation type="submission" date="2023-11" db="EMBL/GenBank/DDBJ databases">
        <authorList>
            <person name="Okamura Y."/>
        </authorList>
    </citation>
    <scope>NUCLEOTIDE SEQUENCE [LARGE SCALE GENOMIC DNA]</scope>
</reference>
<evidence type="ECO:0008006" key="4">
    <source>
        <dbReference type="Google" id="ProtNLM"/>
    </source>
</evidence>
<keyword evidence="3" id="KW-1185">Reference proteome</keyword>
<organism evidence="2 3">
    <name type="scientific">Leptosia nina</name>
    <dbReference type="NCBI Taxonomy" id="320188"/>
    <lineage>
        <taxon>Eukaryota</taxon>
        <taxon>Metazoa</taxon>
        <taxon>Ecdysozoa</taxon>
        <taxon>Arthropoda</taxon>
        <taxon>Hexapoda</taxon>
        <taxon>Insecta</taxon>
        <taxon>Pterygota</taxon>
        <taxon>Neoptera</taxon>
        <taxon>Endopterygota</taxon>
        <taxon>Lepidoptera</taxon>
        <taxon>Glossata</taxon>
        <taxon>Ditrysia</taxon>
        <taxon>Papilionoidea</taxon>
        <taxon>Pieridae</taxon>
        <taxon>Pierinae</taxon>
        <taxon>Leptosia</taxon>
    </lineage>
</organism>
<name>A0AAV1JYN1_9NEOP</name>
<dbReference type="AlphaFoldDB" id="A0AAV1JYN1"/>